<reference evidence="1 2" key="1">
    <citation type="submission" date="2018-12" db="EMBL/GenBank/DDBJ databases">
        <authorList>
            <person name="Toschakov S.V."/>
        </authorList>
    </citation>
    <scope>NUCLEOTIDE SEQUENCE [LARGE SCALE GENOMIC DNA]</scope>
    <source>
        <strain evidence="1 2">GM2012</strain>
    </source>
</reference>
<organism evidence="1 2">
    <name type="scientific">Tautonia sociabilis</name>
    <dbReference type="NCBI Taxonomy" id="2080755"/>
    <lineage>
        <taxon>Bacteria</taxon>
        <taxon>Pseudomonadati</taxon>
        <taxon>Planctomycetota</taxon>
        <taxon>Planctomycetia</taxon>
        <taxon>Isosphaerales</taxon>
        <taxon>Isosphaeraceae</taxon>
        <taxon>Tautonia</taxon>
    </lineage>
</organism>
<dbReference type="AlphaFoldDB" id="A0A432MIR7"/>
<name>A0A432MIR7_9BACT</name>
<sequence>MREASQTVLVGIILIGASLAIVPGKARGQSLGMRRSLGGYGAAALPSAYGQRGGPMIPYAGGQGGFIPYQSLESPLAGSGMAMRPQRIEVTTIGGAGMMGPPIGGASRMVGPILSVPSGVRRVMVPRSRPVGRGAIGPGLGSPFRRPPILMGGGM</sequence>
<keyword evidence="2" id="KW-1185">Reference proteome</keyword>
<comment type="caution">
    <text evidence="1">The sequence shown here is derived from an EMBL/GenBank/DDBJ whole genome shotgun (WGS) entry which is preliminary data.</text>
</comment>
<evidence type="ECO:0000313" key="2">
    <source>
        <dbReference type="Proteomes" id="UP000280296"/>
    </source>
</evidence>
<protein>
    <submittedName>
        <fullName evidence="1">Uncharacterized protein</fullName>
    </submittedName>
</protein>
<dbReference type="EMBL" id="RYZH01000023">
    <property type="protein sequence ID" value="RUL87264.1"/>
    <property type="molecule type" value="Genomic_DNA"/>
</dbReference>
<evidence type="ECO:0000313" key="1">
    <source>
        <dbReference type="EMBL" id="RUL87264.1"/>
    </source>
</evidence>
<gene>
    <name evidence="1" type="ORF">TsocGM_12835</name>
</gene>
<dbReference type="Proteomes" id="UP000280296">
    <property type="component" value="Unassembled WGS sequence"/>
</dbReference>
<dbReference type="RefSeq" id="WP_126725778.1">
    <property type="nucleotide sequence ID" value="NZ_RYZH01000023.1"/>
</dbReference>
<accession>A0A432MIR7</accession>
<reference evidence="1 2" key="2">
    <citation type="submission" date="2019-01" db="EMBL/GenBank/DDBJ databases">
        <title>Tautonia sociabilis, a novel thermotolerant planctomycete of Isosphaeraceae family, isolated from a 4000 m deep subterranean habitat.</title>
        <authorList>
            <person name="Kovaleva O.L."/>
            <person name="Elcheninov A.G."/>
            <person name="Van Heerden E."/>
            <person name="Toshchakov S.V."/>
            <person name="Novikov A."/>
            <person name="Bonch-Osmolovskaya E.A."/>
            <person name="Kublanov I.V."/>
        </authorList>
    </citation>
    <scope>NUCLEOTIDE SEQUENCE [LARGE SCALE GENOMIC DNA]</scope>
    <source>
        <strain evidence="1 2">GM2012</strain>
    </source>
</reference>
<proteinExistence type="predicted"/>